<dbReference type="InterPro" id="IPR003171">
    <property type="entry name" value="Mehydrof_redctse-like"/>
</dbReference>
<accession>A0A837ITS0</accession>
<comment type="pathway">
    <text evidence="2 6">One-carbon metabolism; tetrahydrofolate interconversion.</text>
</comment>
<dbReference type="SUPFAM" id="SSF51730">
    <property type="entry name" value="FAD-linked oxidoreductase"/>
    <property type="match status" value="1"/>
</dbReference>
<dbReference type="InterPro" id="IPR029041">
    <property type="entry name" value="FAD-linked_oxidoreductase-like"/>
</dbReference>
<dbReference type="GO" id="GO:0006555">
    <property type="term" value="P:methionine metabolic process"/>
    <property type="evidence" value="ECO:0007669"/>
    <property type="project" value="InterPro"/>
</dbReference>
<evidence type="ECO:0000256" key="1">
    <source>
        <dbReference type="ARBA" id="ARBA00001974"/>
    </source>
</evidence>
<keyword evidence="3 6" id="KW-0285">Flavoprotein</keyword>
<dbReference type="Pfam" id="PF02219">
    <property type="entry name" value="MTHFR"/>
    <property type="match status" value="1"/>
</dbReference>
<sequence length="71" mass="8318">MPNQAVDSLITQMFFDNESFYRFRECCELADINTPIVAGIHLYTMNDAETAKYIWQATRSLFENGRRVHQV</sequence>
<evidence type="ECO:0000256" key="3">
    <source>
        <dbReference type="ARBA" id="ARBA00022630"/>
    </source>
</evidence>
<comment type="caution">
    <text evidence="7">The sequence shown here is derived from an EMBL/GenBank/DDBJ whole genome shotgun (WGS) entry which is preliminary data.</text>
</comment>
<proteinExistence type="inferred from homology"/>
<dbReference type="Proteomes" id="UP000035618">
    <property type="component" value="Unassembled WGS sequence"/>
</dbReference>
<dbReference type="AlphaFoldDB" id="A0A837ITS0"/>
<name>A0A837ITS0_9LACO</name>
<dbReference type="UniPathway" id="UPA00193"/>
<organism evidence="7 8">
    <name type="scientific">Ligilactobacillus ruminis</name>
    <dbReference type="NCBI Taxonomy" id="1623"/>
    <lineage>
        <taxon>Bacteria</taxon>
        <taxon>Bacillati</taxon>
        <taxon>Bacillota</taxon>
        <taxon>Bacilli</taxon>
        <taxon>Lactobacillales</taxon>
        <taxon>Lactobacillaceae</taxon>
        <taxon>Ligilactobacillus</taxon>
    </lineage>
</organism>
<dbReference type="Gene3D" id="3.20.20.220">
    <property type="match status" value="1"/>
</dbReference>
<keyword evidence="4 6" id="KW-0274">FAD</keyword>
<protein>
    <recommendedName>
        <fullName evidence="6">Methylenetetrahydrofolate reductase</fullName>
    </recommendedName>
</protein>
<dbReference type="GO" id="GO:0004489">
    <property type="term" value="F:methylenetetrahydrofolate reductase [NAD(P)H] activity"/>
    <property type="evidence" value="ECO:0007669"/>
    <property type="project" value="InterPro"/>
</dbReference>
<comment type="similarity">
    <text evidence="6">Belongs to the methylenetetrahydrofolate reductase family.</text>
</comment>
<evidence type="ECO:0000256" key="6">
    <source>
        <dbReference type="RuleBase" id="RU003862"/>
    </source>
</evidence>
<gene>
    <name evidence="7" type="ORF">LRB_728</name>
</gene>
<evidence type="ECO:0000313" key="7">
    <source>
        <dbReference type="EMBL" id="KLA46714.1"/>
    </source>
</evidence>
<evidence type="ECO:0000256" key="2">
    <source>
        <dbReference type="ARBA" id="ARBA00004777"/>
    </source>
</evidence>
<evidence type="ECO:0000256" key="5">
    <source>
        <dbReference type="ARBA" id="ARBA00023002"/>
    </source>
</evidence>
<evidence type="ECO:0000313" key="8">
    <source>
        <dbReference type="Proteomes" id="UP000035618"/>
    </source>
</evidence>
<dbReference type="GO" id="GO:0035999">
    <property type="term" value="P:tetrahydrofolate interconversion"/>
    <property type="evidence" value="ECO:0007669"/>
    <property type="project" value="UniProtKB-UniPathway"/>
</dbReference>
<dbReference type="EMBL" id="JHAJ01000040">
    <property type="protein sequence ID" value="KLA46714.1"/>
    <property type="molecule type" value="Genomic_DNA"/>
</dbReference>
<keyword evidence="5 6" id="KW-0560">Oxidoreductase</keyword>
<comment type="cofactor">
    <cofactor evidence="1 6">
        <name>FAD</name>
        <dbReference type="ChEBI" id="CHEBI:57692"/>
    </cofactor>
</comment>
<evidence type="ECO:0000256" key="4">
    <source>
        <dbReference type="ARBA" id="ARBA00022827"/>
    </source>
</evidence>
<reference evidence="7 8" key="1">
    <citation type="journal article" date="2015" name="BMC Microbiol.">
        <title>Lactobacillus ruminis strains cluster according to their mammalian gut source.</title>
        <authorList>
            <person name="O' Donnell M.M."/>
            <person name="Harris H.M."/>
            <person name="Lynch D.B."/>
            <person name="Ross R.P."/>
            <person name="O'Toole P.W."/>
        </authorList>
    </citation>
    <scope>NUCLEOTIDE SEQUENCE [LARGE SCALE GENOMIC DNA]</scope>
    <source>
        <strain evidence="7 8">ATCC 27780</strain>
    </source>
</reference>